<dbReference type="PANTHER" id="PTHR43881:SF5">
    <property type="entry name" value="GAMMA-GLUTAMYLTRANSPEPTIDASE"/>
    <property type="match status" value="1"/>
</dbReference>
<evidence type="ECO:0000313" key="2">
    <source>
        <dbReference type="Proteomes" id="UP000295793"/>
    </source>
</evidence>
<name>A0A4R3I2S2_9GAMM</name>
<sequence>MQTITNKIAFTAPHAAAAEAGMDILKQGGTATEAMVTAAAVISVVYPHMNSIGGDGFWLIHNVGDEQPLAIDACGSAPNDTSAYAGLAEFPTRGGKACLTGAATVAGWAKALANDSHAQLPLSRLLAAAIAFAEDGIEVTASLQAAVAKVLAEPVVPESFKALYAPQGKPIVAGEVFKNPQLANTLKTLAEKGLDDFYQGVIGEKIAAALTQVNSPITAADHNATEANVVEPLSVKLNGLRCFNLPAPTQGVHSLQILAQVEQLKQHAETEADWAHLIVEATKQAFAERSHILACPSSVPAGYHAALSEPSLSEKAKQIDIQQAKPWPFVSEHGDTVWMGARDKNGQLVSFIQSVYWEFGSAEVLNGLGFTWNNRGISFSLEEGDINALAPGKKPRHTLNPAMALFNNGNRLSYGTMGGEGQPQTQAAVFSRFVWQRKSLKAAVAEGRWLLGRTWGDNSNDLKVEADLAERIGDELTRRGHKWQVVPACNEMMGHAGAIWDDQRELDAATDPRSDGGAFVASSVE</sequence>
<dbReference type="Gene3D" id="3.60.20.40">
    <property type="match status" value="1"/>
</dbReference>
<dbReference type="InterPro" id="IPR043137">
    <property type="entry name" value="GGT_ssub_C"/>
</dbReference>
<comment type="caution">
    <text evidence="1">The sequence shown here is derived from an EMBL/GenBank/DDBJ whole genome shotgun (WGS) entry which is preliminary data.</text>
</comment>
<keyword evidence="1" id="KW-0378">Hydrolase</keyword>
<dbReference type="RefSeq" id="WP_132702414.1">
    <property type="nucleotide sequence ID" value="NZ_SLZR01000013.1"/>
</dbReference>
<dbReference type="InterPro" id="IPR043138">
    <property type="entry name" value="GGT_lsub"/>
</dbReference>
<dbReference type="PANTHER" id="PTHR43881">
    <property type="entry name" value="GAMMA-GLUTAMYLTRANSPEPTIDASE (AFU_ORTHOLOGUE AFUA_4G13580)"/>
    <property type="match status" value="1"/>
</dbReference>
<dbReference type="Proteomes" id="UP000295793">
    <property type="component" value="Unassembled WGS sequence"/>
</dbReference>
<dbReference type="InterPro" id="IPR052896">
    <property type="entry name" value="GGT-like_enzyme"/>
</dbReference>
<dbReference type="Gene3D" id="1.10.246.130">
    <property type="match status" value="1"/>
</dbReference>
<dbReference type="AlphaFoldDB" id="A0A4R3I2S2"/>
<accession>A0A4R3I2S2</accession>
<dbReference type="GO" id="GO:0016787">
    <property type="term" value="F:hydrolase activity"/>
    <property type="evidence" value="ECO:0007669"/>
    <property type="project" value="UniProtKB-KW"/>
</dbReference>
<gene>
    <name evidence="1" type="ORF">BCF53_11311</name>
</gene>
<evidence type="ECO:0000313" key="1">
    <source>
        <dbReference type="EMBL" id="TCS38965.1"/>
    </source>
</evidence>
<dbReference type="OrthoDB" id="5297205at2"/>
<dbReference type="Pfam" id="PF01019">
    <property type="entry name" value="G_glu_transpept"/>
    <property type="match status" value="1"/>
</dbReference>
<dbReference type="InterPro" id="IPR029055">
    <property type="entry name" value="Ntn_hydrolases_N"/>
</dbReference>
<dbReference type="SUPFAM" id="SSF56235">
    <property type="entry name" value="N-terminal nucleophile aminohydrolases (Ntn hydrolases)"/>
    <property type="match status" value="1"/>
</dbReference>
<dbReference type="PRINTS" id="PR01210">
    <property type="entry name" value="GGTRANSPTASE"/>
</dbReference>
<protein>
    <submittedName>
        <fullName evidence="1">Gamma-glutamyltranspeptidase/glutathione hydrolase</fullName>
    </submittedName>
</protein>
<keyword evidence="2" id="KW-1185">Reference proteome</keyword>
<dbReference type="EMBL" id="SLZR01000013">
    <property type="protein sequence ID" value="TCS38965.1"/>
    <property type="molecule type" value="Genomic_DNA"/>
</dbReference>
<organism evidence="1 2">
    <name type="scientific">Reinekea marinisedimentorum</name>
    <dbReference type="NCBI Taxonomy" id="230495"/>
    <lineage>
        <taxon>Bacteria</taxon>
        <taxon>Pseudomonadati</taxon>
        <taxon>Pseudomonadota</taxon>
        <taxon>Gammaproteobacteria</taxon>
        <taxon>Oceanospirillales</taxon>
        <taxon>Saccharospirillaceae</taxon>
        <taxon>Reinekea</taxon>
    </lineage>
</organism>
<reference evidence="1 2" key="1">
    <citation type="submission" date="2019-03" db="EMBL/GenBank/DDBJ databases">
        <title>Genomic Encyclopedia of Archaeal and Bacterial Type Strains, Phase II (KMG-II): from individual species to whole genera.</title>
        <authorList>
            <person name="Goeker M."/>
        </authorList>
    </citation>
    <scope>NUCLEOTIDE SEQUENCE [LARGE SCALE GENOMIC DNA]</scope>
    <source>
        <strain evidence="1 2">DSM 15388</strain>
    </source>
</reference>
<proteinExistence type="predicted"/>